<organism evidence="1 2">
    <name type="scientific">Panagrolaimus sp. PS1159</name>
    <dbReference type="NCBI Taxonomy" id="55785"/>
    <lineage>
        <taxon>Eukaryota</taxon>
        <taxon>Metazoa</taxon>
        <taxon>Ecdysozoa</taxon>
        <taxon>Nematoda</taxon>
        <taxon>Chromadorea</taxon>
        <taxon>Rhabditida</taxon>
        <taxon>Tylenchina</taxon>
        <taxon>Panagrolaimomorpha</taxon>
        <taxon>Panagrolaimoidea</taxon>
        <taxon>Panagrolaimidae</taxon>
        <taxon>Panagrolaimus</taxon>
    </lineage>
</organism>
<protein>
    <submittedName>
        <fullName evidence="2">Uncharacterized protein</fullName>
    </submittedName>
</protein>
<sequence>MVSCLGIVFMIATFSISSAQLSTVNACLKEAKAIPGNSLNGRTLAGIVGYGWDDLQSVVTKPVFLEEFKSCQSEPTGAFLLPDNVIATPVLQTSLDRMEEYYETFKDYKQTITNTFTASTGGGYGLFQASGSFSIKHQTSKETFAKYKSSLLHTKLVYRSFNLYRDPVSALDPGFIDRIKQISNAVSGNFTYQAKYLAEMVVKDFGTH</sequence>
<proteinExistence type="predicted"/>
<dbReference type="WBParaSite" id="PS1159_v2.g22713.t1">
    <property type="protein sequence ID" value="PS1159_v2.g22713.t1"/>
    <property type="gene ID" value="PS1159_v2.g22713"/>
</dbReference>
<evidence type="ECO:0000313" key="1">
    <source>
        <dbReference type="Proteomes" id="UP000887580"/>
    </source>
</evidence>
<reference evidence="2" key="1">
    <citation type="submission" date="2022-11" db="UniProtKB">
        <authorList>
            <consortium name="WormBaseParasite"/>
        </authorList>
    </citation>
    <scope>IDENTIFICATION</scope>
</reference>
<accession>A0AC35G0G8</accession>
<name>A0AC35G0G8_9BILA</name>
<dbReference type="Proteomes" id="UP000887580">
    <property type="component" value="Unplaced"/>
</dbReference>
<evidence type="ECO:0000313" key="2">
    <source>
        <dbReference type="WBParaSite" id="PS1159_v2.g22713.t1"/>
    </source>
</evidence>